<dbReference type="Gene3D" id="3.20.20.30">
    <property type="entry name" value="Luciferase-like domain"/>
    <property type="match status" value="1"/>
</dbReference>
<comment type="caution">
    <text evidence="1">The sequence shown here is derived from an EMBL/GenBank/DDBJ whole genome shotgun (WGS) entry which is preliminary data.</text>
</comment>
<proteinExistence type="predicted"/>
<evidence type="ECO:0000313" key="2">
    <source>
        <dbReference type="Proteomes" id="UP000238362"/>
    </source>
</evidence>
<sequence>MRGLADYGTGDPRAVVVTGPPERVAGRYAEWAEAGAGQVVAMPFGGDWFRQVELLGEVARLLG</sequence>
<dbReference type="InterPro" id="IPR036661">
    <property type="entry name" value="Luciferase-like_sf"/>
</dbReference>
<dbReference type="GO" id="GO:0016705">
    <property type="term" value="F:oxidoreductase activity, acting on paired donors, with incorporation or reduction of molecular oxygen"/>
    <property type="evidence" value="ECO:0007669"/>
    <property type="project" value="InterPro"/>
</dbReference>
<evidence type="ECO:0000313" key="1">
    <source>
        <dbReference type="EMBL" id="PRX49099.1"/>
    </source>
</evidence>
<dbReference type="SUPFAM" id="SSF51679">
    <property type="entry name" value="Bacterial luciferase-like"/>
    <property type="match status" value="1"/>
</dbReference>
<dbReference type="AlphaFoldDB" id="A0A2T0LYB2"/>
<accession>A0A2T0LYB2</accession>
<dbReference type="EMBL" id="PVNH01000003">
    <property type="protein sequence ID" value="PRX49099.1"/>
    <property type="molecule type" value="Genomic_DNA"/>
</dbReference>
<gene>
    <name evidence="1" type="ORF">B0I33_103132</name>
</gene>
<keyword evidence="2" id="KW-1185">Reference proteome</keyword>
<organism evidence="1 2">
    <name type="scientific">Prauserella shujinwangii</name>
    <dbReference type="NCBI Taxonomy" id="1453103"/>
    <lineage>
        <taxon>Bacteria</taxon>
        <taxon>Bacillati</taxon>
        <taxon>Actinomycetota</taxon>
        <taxon>Actinomycetes</taxon>
        <taxon>Pseudonocardiales</taxon>
        <taxon>Pseudonocardiaceae</taxon>
        <taxon>Prauserella</taxon>
    </lineage>
</organism>
<reference evidence="1 2" key="1">
    <citation type="submission" date="2018-03" db="EMBL/GenBank/DDBJ databases">
        <title>Genomic Encyclopedia of Type Strains, Phase III (KMG-III): the genomes of soil and plant-associated and newly described type strains.</title>
        <authorList>
            <person name="Whitman W."/>
        </authorList>
    </citation>
    <scope>NUCLEOTIDE SEQUENCE [LARGE SCALE GENOMIC DNA]</scope>
    <source>
        <strain evidence="1 2">CGMCC 4.7125</strain>
    </source>
</reference>
<name>A0A2T0LYB2_9PSEU</name>
<evidence type="ECO:0008006" key="3">
    <source>
        <dbReference type="Google" id="ProtNLM"/>
    </source>
</evidence>
<dbReference type="Proteomes" id="UP000238362">
    <property type="component" value="Unassembled WGS sequence"/>
</dbReference>
<protein>
    <recommendedName>
        <fullName evidence="3">Luciferase-like monooxygenase</fullName>
    </recommendedName>
</protein>